<dbReference type="PANTHER" id="PTHR43182:SF1">
    <property type="entry name" value="COBALT-PRECORRIN-7 C(5)-METHYLTRANSFERASE"/>
    <property type="match status" value="1"/>
</dbReference>
<feature type="domain" description="Tetrapyrrole methylase" evidence="6">
    <location>
        <begin position="64"/>
        <end position="193"/>
    </location>
</feature>
<evidence type="ECO:0000256" key="2">
    <source>
        <dbReference type="ARBA" id="ARBA00022573"/>
    </source>
</evidence>
<dbReference type="InterPro" id="IPR029063">
    <property type="entry name" value="SAM-dependent_MTases_sf"/>
</dbReference>
<evidence type="ECO:0000313" key="8">
    <source>
        <dbReference type="Proteomes" id="UP000605676"/>
    </source>
</evidence>
<keyword evidence="5" id="KW-0949">S-adenosyl-L-methionine</keyword>
<dbReference type="SUPFAM" id="SSF53790">
    <property type="entry name" value="Tetrapyrrole methylase"/>
    <property type="match status" value="1"/>
</dbReference>
<evidence type="ECO:0000256" key="1">
    <source>
        <dbReference type="ARBA" id="ARBA00004953"/>
    </source>
</evidence>
<comment type="pathway">
    <text evidence="1">Cofactor biosynthesis; adenosylcobalamin biosynthesis.</text>
</comment>
<dbReference type="NCBIfam" id="TIGR02467">
    <property type="entry name" value="CbiE"/>
    <property type="match status" value="1"/>
</dbReference>
<dbReference type="Gene3D" id="3.40.1010.10">
    <property type="entry name" value="Cobalt-precorrin-4 Transmethylase, Domain 1"/>
    <property type="match status" value="1"/>
</dbReference>
<dbReference type="CDD" id="cd02440">
    <property type="entry name" value="AdoMet_MTases"/>
    <property type="match status" value="1"/>
</dbReference>
<accession>A0ABS1HKE7</accession>
<dbReference type="InterPro" id="IPR050714">
    <property type="entry name" value="Cobalamin_biosynth_MTase"/>
</dbReference>
<evidence type="ECO:0000256" key="5">
    <source>
        <dbReference type="ARBA" id="ARBA00022691"/>
    </source>
</evidence>
<keyword evidence="8" id="KW-1185">Reference proteome</keyword>
<dbReference type="InterPro" id="IPR014777">
    <property type="entry name" value="4pyrrole_Mease_sub1"/>
</dbReference>
<dbReference type="EMBL" id="JAENRR010000026">
    <property type="protein sequence ID" value="MBK3518075.1"/>
    <property type="molecule type" value="Genomic_DNA"/>
</dbReference>
<dbReference type="Gene3D" id="3.40.50.150">
    <property type="entry name" value="Vaccinia Virus protein VP39"/>
    <property type="match status" value="1"/>
</dbReference>
<keyword evidence="4" id="KW-0808">Transferase</keyword>
<protein>
    <submittedName>
        <fullName evidence="7">Precorrin-6y C5,15-methyltransferase (Decarboxylating) subunit CbiE</fullName>
    </submittedName>
</protein>
<dbReference type="InterPro" id="IPR000878">
    <property type="entry name" value="4pyrrol_Mease"/>
</dbReference>
<dbReference type="SUPFAM" id="SSF53335">
    <property type="entry name" value="S-adenosyl-L-methionine-dependent methyltransferases"/>
    <property type="match status" value="1"/>
</dbReference>
<evidence type="ECO:0000256" key="4">
    <source>
        <dbReference type="ARBA" id="ARBA00022679"/>
    </source>
</evidence>
<evidence type="ECO:0000259" key="6">
    <source>
        <dbReference type="Pfam" id="PF00590"/>
    </source>
</evidence>
<keyword evidence="2" id="KW-0169">Cobalamin biosynthesis</keyword>
<sequence length="407" mass="46161">MCSFYIIGISDESKPAFSDEVKQLLSDSHTFSGGHRHYELVKELLPKQYKWLELVVPLSDTFEKYKTVNDRIIVFASGDPLFFGIGNTIKREFPDAAMQVYPTFYSLQMLAHRCHLPYGNMVVSSLTGRPWSNLDKELIRGSELIGVLTDKRKTPAVIGQRMKAVGLTNYTVYLGERIGGEREKVRNLSIDELAQSNAVMPNCLILQKTQHFNRSIGIPESEFHHLQGRPKMITKRSIRLMSLSMLQLNEAKVCWDIGFCTGSISVEAKQLAPHLDMFSIEKREESRQLMQMNQYKYRMPGITSVIADFYEYDLSNWPAPDRVFIGGHGGRLAEMVEQLSKHLLPGGIMVFNAVSKEAVDAFQEAIKMTSLQITDKMLLQQDAHNPVTVFQATKPLSQNTEHSESTF</sequence>
<dbReference type="InterPro" id="IPR035996">
    <property type="entry name" value="4pyrrol_Methylase_sf"/>
</dbReference>
<dbReference type="Pfam" id="PF00590">
    <property type="entry name" value="TP_methylase"/>
    <property type="match status" value="1"/>
</dbReference>
<proteinExistence type="predicted"/>
<dbReference type="InterPro" id="IPR012818">
    <property type="entry name" value="CbiE"/>
</dbReference>
<dbReference type="PIRSF" id="PIRSF036428">
    <property type="entry name" value="CobL"/>
    <property type="match status" value="1"/>
</dbReference>
<organism evidence="7 8">
    <name type="scientific">Carboxylicivirga marina</name>
    <dbReference type="NCBI Taxonomy" id="2800988"/>
    <lineage>
        <taxon>Bacteria</taxon>
        <taxon>Pseudomonadati</taxon>
        <taxon>Bacteroidota</taxon>
        <taxon>Bacteroidia</taxon>
        <taxon>Marinilabiliales</taxon>
        <taxon>Marinilabiliaceae</taxon>
        <taxon>Carboxylicivirga</taxon>
    </lineage>
</organism>
<gene>
    <name evidence="7" type="primary">cbiE</name>
    <name evidence="7" type="ORF">JIV24_12090</name>
</gene>
<dbReference type="Proteomes" id="UP000605676">
    <property type="component" value="Unassembled WGS sequence"/>
</dbReference>
<name>A0ABS1HKE7_9BACT</name>
<comment type="caution">
    <text evidence="7">The sequence shown here is derived from an EMBL/GenBank/DDBJ whole genome shotgun (WGS) entry which is preliminary data.</text>
</comment>
<dbReference type="InterPro" id="IPR014008">
    <property type="entry name" value="Cbl_synth_MTase_CbiT"/>
</dbReference>
<dbReference type="PANTHER" id="PTHR43182">
    <property type="entry name" value="COBALT-PRECORRIN-6B C(15)-METHYLTRANSFERASE (DECARBOXYLATING)"/>
    <property type="match status" value="1"/>
</dbReference>
<reference evidence="7 8" key="1">
    <citation type="submission" date="2021-01" db="EMBL/GenBank/DDBJ databases">
        <title>Carboxyliciviraga sp.nov., isolated from coastal sediments.</title>
        <authorList>
            <person name="Lu D."/>
            <person name="Zhang T."/>
        </authorList>
    </citation>
    <scope>NUCLEOTIDE SEQUENCE [LARGE SCALE GENOMIC DNA]</scope>
    <source>
        <strain evidence="7 8">N1Y132</strain>
    </source>
</reference>
<dbReference type="CDD" id="cd11644">
    <property type="entry name" value="Precorrin-6Y-MT"/>
    <property type="match status" value="1"/>
</dbReference>
<evidence type="ECO:0000256" key="3">
    <source>
        <dbReference type="ARBA" id="ARBA00022603"/>
    </source>
</evidence>
<dbReference type="RefSeq" id="WP_200465302.1">
    <property type="nucleotide sequence ID" value="NZ_JAENRR010000026.1"/>
</dbReference>
<dbReference type="InterPro" id="IPR006365">
    <property type="entry name" value="Cbl_synth_CobL"/>
</dbReference>
<keyword evidence="3" id="KW-0489">Methyltransferase</keyword>
<evidence type="ECO:0000313" key="7">
    <source>
        <dbReference type="EMBL" id="MBK3518075.1"/>
    </source>
</evidence>
<dbReference type="NCBIfam" id="TIGR02469">
    <property type="entry name" value="CbiT"/>
    <property type="match status" value="1"/>
</dbReference>